<protein>
    <recommendedName>
        <fullName evidence="5">GlyGly-CTERM sorting domain-containing protein</fullName>
    </recommendedName>
</protein>
<keyword evidence="2" id="KW-0732">Signal</keyword>
<evidence type="ECO:0000256" key="1">
    <source>
        <dbReference type="SAM" id="Phobius"/>
    </source>
</evidence>
<feature type="chain" id="PRO_5046890978" description="GlyGly-CTERM sorting domain-containing protein" evidence="2">
    <location>
        <begin position="24"/>
        <end position="259"/>
    </location>
</feature>
<accession>A0ABP3X2A3</accession>
<dbReference type="NCBIfam" id="NF038116">
    <property type="entry name" value="Sden1266_dom"/>
    <property type="match status" value="1"/>
</dbReference>
<proteinExistence type="predicted"/>
<dbReference type="EMBL" id="BAAAFD010000009">
    <property type="protein sequence ID" value="GAA0858676.1"/>
    <property type="molecule type" value="Genomic_DNA"/>
</dbReference>
<gene>
    <name evidence="3" type="ORF">GCM10009114_29210</name>
</gene>
<dbReference type="Proteomes" id="UP001500359">
    <property type="component" value="Unassembled WGS sequence"/>
</dbReference>
<comment type="caution">
    <text evidence="3">The sequence shown here is derived from an EMBL/GenBank/DDBJ whole genome shotgun (WGS) entry which is preliminary data.</text>
</comment>
<name>A0ABP3X2A3_9ALTE</name>
<evidence type="ECO:0000313" key="3">
    <source>
        <dbReference type="EMBL" id="GAA0858676.1"/>
    </source>
</evidence>
<dbReference type="RefSeq" id="WP_343861258.1">
    <property type="nucleotide sequence ID" value="NZ_BAAAFD010000009.1"/>
</dbReference>
<feature type="transmembrane region" description="Helical" evidence="1">
    <location>
        <begin position="228"/>
        <end position="250"/>
    </location>
</feature>
<organism evidence="3 4">
    <name type="scientific">Aliiglaciecola litoralis</name>
    <dbReference type="NCBI Taxonomy" id="582857"/>
    <lineage>
        <taxon>Bacteria</taxon>
        <taxon>Pseudomonadati</taxon>
        <taxon>Pseudomonadota</taxon>
        <taxon>Gammaproteobacteria</taxon>
        <taxon>Alteromonadales</taxon>
        <taxon>Alteromonadaceae</taxon>
        <taxon>Aliiglaciecola</taxon>
    </lineage>
</organism>
<reference evidence="4" key="1">
    <citation type="journal article" date="2019" name="Int. J. Syst. Evol. Microbiol.">
        <title>The Global Catalogue of Microorganisms (GCM) 10K type strain sequencing project: providing services to taxonomists for standard genome sequencing and annotation.</title>
        <authorList>
            <consortium name="The Broad Institute Genomics Platform"/>
            <consortium name="The Broad Institute Genome Sequencing Center for Infectious Disease"/>
            <person name="Wu L."/>
            <person name="Ma J."/>
        </authorList>
    </citation>
    <scope>NUCLEOTIDE SEQUENCE [LARGE SCALE GENOMIC DNA]</scope>
    <source>
        <strain evidence="4">JCM 15896</strain>
    </source>
</reference>
<keyword evidence="1" id="KW-1133">Transmembrane helix</keyword>
<sequence length="259" mass="28818">MAHLTKFGLFFLIATQFGFLVQAANSETLSRISVTSTESQAGNTLAVVNKKGGVGEKRKQSLENSGASGASKLELHQAKQQATPLSKPFSADQRITPNDPDFWIYDASVSLNTDYDYDGYYSTFTLEFDADTVYVEAEVYARLYLARGEVFEEYHTTSLFWINGQSSDDSLIVKSELLSGFPPGDYELLIELYDGLDDQLVAVFDGFDDVDLTLLTLESMSYEEQETVVIVTEHGGSFGFLILLLVPMLLRKVNFKSRV</sequence>
<feature type="signal peptide" evidence="2">
    <location>
        <begin position="1"/>
        <end position="23"/>
    </location>
</feature>
<evidence type="ECO:0008006" key="5">
    <source>
        <dbReference type="Google" id="ProtNLM"/>
    </source>
</evidence>
<keyword evidence="4" id="KW-1185">Reference proteome</keyword>
<keyword evidence="1" id="KW-0812">Transmembrane</keyword>
<evidence type="ECO:0000256" key="2">
    <source>
        <dbReference type="SAM" id="SignalP"/>
    </source>
</evidence>
<evidence type="ECO:0000313" key="4">
    <source>
        <dbReference type="Proteomes" id="UP001500359"/>
    </source>
</evidence>
<keyword evidence="1" id="KW-0472">Membrane</keyword>